<dbReference type="EMBL" id="JAVIIP010000006">
    <property type="protein sequence ID" value="MDX8538580.1"/>
    <property type="molecule type" value="Genomic_DNA"/>
</dbReference>
<evidence type="ECO:0000313" key="2">
    <source>
        <dbReference type="Proteomes" id="UP001276564"/>
    </source>
</evidence>
<protein>
    <submittedName>
        <fullName evidence="1">Uncharacterized protein</fullName>
    </submittedName>
</protein>
<organism evidence="1 2">
    <name type="scientific">Mesorhizobium abyssinicae</name>
    <dbReference type="NCBI Taxonomy" id="1209958"/>
    <lineage>
        <taxon>Bacteria</taxon>
        <taxon>Pseudomonadati</taxon>
        <taxon>Pseudomonadota</taxon>
        <taxon>Alphaproteobacteria</taxon>
        <taxon>Hyphomicrobiales</taxon>
        <taxon>Phyllobacteriaceae</taxon>
        <taxon>Mesorhizobium</taxon>
    </lineage>
</organism>
<dbReference type="Proteomes" id="UP001276564">
    <property type="component" value="Unassembled WGS sequence"/>
</dbReference>
<keyword evidence="2" id="KW-1185">Reference proteome</keyword>
<gene>
    <name evidence="1" type="ORF">RFM23_13240</name>
</gene>
<comment type="caution">
    <text evidence="1">The sequence shown here is derived from an EMBL/GenBank/DDBJ whole genome shotgun (WGS) entry which is preliminary data.</text>
</comment>
<sequence>MKHQTLEQLQAIADVKPLAQSPVMTRRQRIERWAELLERHPGRCLGALAGTERLRLDARQAARADGSPISVALEDPLLKAAGLRNDTYGEALRFFELSDWQLHEIVCSCHVGATMQGKWAAARVRRTVNGSRFLAWLRTLLLH</sequence>
<proteinExistence type="predicted"/>
<dbReference type="RefSeq" id="WP_127391124.1">
    <property type="nucleotide sequence ID" value="NZ_JAVIIP010000006.1"/>
</dbReference>
<reference evidence="1 2" key="1">
    <citation type="submission" date="2023-08" db="EMBL/GenBank/DDBJ databases">
        <title>Implementing the SeqCode for naming new Mesorhizobium species isolated from Vachellia karroo root nodules.</title>
        <authorList>
            <person name="Van Lill M."/>
        </authorList>
    </citation>
    <scope>NUCLEOTIDE SEQUENCE [LARGE SCALE GENOMIC DNA]</scope>
    <source>
        <strain evidence="1 2">VK4B</strain>
    </source>
</reference>
<name>A0ABU5AMT3_9HYPH</name>
<accession>A0ABU5AMT3</accession>
<evidence type="ECO:0000313" key="1">
    <source>
        <dbReference type="EMBL" id="MDX8538580.1"/>
    </source>
</evidence>